<name>E1KRF7_9BACT</name>
<organism evidence="1 2">
    <name type="scientific">Prevotella disiens FB035-09AN</name>
    <dbReference type="NCBI Taxonomy" id="866771"/>
    <lineage>
        <taxon>Bacteria</taxon>
        <taxon>Pseudomonadati</taxon>
        <taxon>Bacteroidota</taxon>
        <taxon>Bacteroidia</taxon>
        <taxon>Bacteroidales</taxon>
        <taxon>Prevotellaceae</taxon>
        <taxon>Prevotella</taxon>
    </lineage>
</organism>
<protein>
    <submittedName>
        <fullName evidence="1">Uncharacterized protein</fullName>
    </submittedName>
</protein>
<dbReference type="AlphaFoldDB" id="E1KRF7"/>
<evidence type="ECO:0000313" key="1">
    <source>
        <dbReference type="EMBL" id="EFL45936.1"/>
    </source>
</evidence>
<reference evidence="1 2" key="1">
    <citation type="submission" date="2010-08" db="EMBL/GenBank/DDBJ databases">
        <authorList>
            <person name="Durkin A.S."/>
            <person name="Madupu R."/>
            <person name="Torralba M."/>
            <person name="Gillis M."/>
            <person name="Methe B."/>
            <person name="Sutton G."/>
            <person name="Nelson K.E."/>
        </authorList>
    </citation>
    <scope>NUCLEOTIDE SEQUENCE [LARGE SCALE GENOMIC DNA]</scope>
    <source>
        <strain evidence="1 2">FB035-09AN</strain>
    </source>
</reference>
<gene>
    <name evidence="1" type="ORF">HMPREF9296_2356</name>
</gene>
<proteinExistence type="predicted"/>
<comment type="caution">
    <text evidence="1">The sequence shown here is derived from an EMBL/GenBank/DDBJ whole genome shotgun (WGS) entry which is preliminary data.</text>
</comment>
<sequence length="48" mass="5342">MILLNKGIKDICGHRIIMLMILCLFGLSVSLPVSAQKPKKQAGRKTLY</sequence>
<dbReference type="EMBL" id="AEDO01000037">
    <property type="protein sequence ID" value="EFL45936.1"/>
    <property type="molecule type" value="Genomic_DNA"/>
</dbReference>
<dbReference type="Proteomes" id="UP000003610">
    <property type="component" value="Unassembled WGS sequence"/>
</dbReference>
<evidence type="ECO:0000313" key="2">
    <source>
        <dbReference type="Proteomes" id="UP000003610"/>
    </source>
</evidence>
<accession>E1KRF7</accession>